<comment type="pathway">
    <text evidence="8">Amino-acid biosynthesis; D-alanine biosynthesis; D-alanine from L-alanine: step 1/1.</text>
</comment>
<dbReference type="FunFam" id="3.20.20.10:FF:000002">
    <property type="entry name" value="Alanine racemase"/>
    <property type="match status" value="1"/>
</dbReference>
<dbReference type="SMART" id="SM01005">
    <property type="entry name" value="Ala_racemase_C"/>
    <property type="match status" value="1"/>
</dbReference>
<reference evidence="12 13" key="1">
    <citation type="journal article" date="2018" name="Mar. Genomics">
        <title>Complete genome sequence of Marinifilaceae bacterium strain SPP2, isolated from the Antarctic marine sediment.</title>
        <authorList>
            <person name="Watanabe M."/>
            <person name="Kojima H."/>
            <person name="Fukui M."/>
        </authorList>
    </citation>
    <scope>NUCLEOTIDE SEQUENCE [LARGE SCALE GENOMIC DNA]</scope>
    <source>
        <strain evidence="12 13">SPP2</strain>
    </source>
</reference>
<dbReference type="Proteomes" id="UP000218267">
    <property type="component" value="Chromosome"/>
</dbReference>
<keyword evidence="4" id="KW-0547">Nucleotide-binding</keyword>
<dbReference type="SUPFAM" id="SSF50621">
    <property type="entry name" value="Alanine racemase C-terminal domain-like"/>
    <property type="match status" value="1"/>
</dbReference>
<dbReference type="AlphaFoldDB" id="A0A1Y1CL32"/>
<dbReference type="UniPathway" id="UPA00042">
    <property type="reaction ID" value="UER00497"/>
</dbReference>
<evidence type="ECO:0000256" key="10">
    <source>
        <dbReference type="PIRSR" id="PIRSR600821-52"/>
    </source>
</evidence>
<dbReference type="GO" id="GO:0005524">
    <property type="term" value="F:ATP binding"/>
    <property type="evidence" value="ECO:0007669"/>
    <property type="project" value="UniProtKB-KW"/>
</dbReference>
<feature type="active site" description="Proton acceptor; specific for D-alanine" evidence="8">
    <location>
        <position position="495"/>
    </location>
</feature>
<proteinExistence type="inferred from homology"/>
<dbReference type="Gene3D" id="3.40.1190.10">
    <property type="entry name" value="Mur-like, catalytic domain"/>
    <property type="match status" value="1"/>
</dbReference>
<dbReference type="InterPro" id="IPR029066">
    <property type="entry name" value="PLP-binding_barrel"/>
</dbReference>
<dbReference type="SUPFAM" id="SSF53244">
    <property type="entry name" value="MurD-like peptide ligases, peptide-binding domain"/>
    <property type="match status" value="1"/>
</dbReference>
<comment type="catalytic activity">
    <reaction evidence="1 8">
        <text>L-alanine = D-alanine</text>
        <dbReference type="Rhea" id="RHEA:20249"/>
        <dbReference type="ChEBI" id="CHEBI:57416"/>
        <dbReference type="ChEBI" id="CHEBI:57972"/>
        <dbReference type="EC" id="5.1.1.1"/>
    </reaction>
</comment>
<dbReference type="EMBL" id="AP018042">
    <property type="protein sequence ID" value="BAX80702.1"/>
    <property type="molecule type" value="Genomic_DNA"/>
</dbReference>
<gene>
    <name evidence="12" type="ORF">ALGA_2375</name>
</gene>
<evidence type="ECO:0000259" key="11">
    <source>
        <dbReference type="SMART" id="SM01005"/>
    </source>
</evidence>
<dbReference type="SUPFAM" id="SSF63418">
    <property type="entry name" value="MurE/MurF N-terminal domain"/>
    <property type="match status" value="1"/>
</dbReference>
<dbReference type="GO" id="GO:0008784">
    <property type="term" value="F:alanine racemase activity"/>
    <property type="evidence" value="ECO:0007669"/>
    <property type="project" value="UniProtKB-UniRule"/>
</dbReference>
<dbReference type="InterPro" id="IPR036565">
    <property type="entry name" value="Mur-like_cat_sf"/>
</dbReference>
<dbReference type="InterPro" id="IPR011079">
    <property type="entry name" value="Ala_racemase_C"/>
</dbReference>
<dbReference type="InterPro" id="IPR035911">
    <property type="entry name" value="MurE/MurF_N"/>
</dbReference>
<reference evidence="13" key="2">
    <citation type="journal article" date="2020" name="Antonie Van Leeuwenhoek">
        <title>Labilibaculum antarcticum sp. nov., a novel facultative anaerobic, psychrotorelant bacterium isolated from marine sediment of Antarctica.</title>
        <authorList>
            <person name="Watanabe M."/>
            <person name="Kojima H."/>
            <person name="Fukui M."/>
        </authorList>
    </citation>
    <scope>NUCLEOTIDE SEQUENCE [LARGE SCALE GENOMIC DNA]</scope>
    <source>
        <strain evidence="13">SPP2</strain>
    </source>
</reference>
<keyword evidence="13" id="KW-1185">Reference proteome</keyword>
<evidence type="ECO:0000256" key="9">
    <source>
        <dbReference type="PIRSR" id="PIRSR600821-50"/>
    </source>
</evidence>
<dbReference type="GO" id="GO:0030170">
    <property type="term" value="F:pyridoxal phosphate binding"/>
    <property type="evidence" value="ECO:0007669"/>
    <property type="project" value="UniProtKB-UniRule"/>
</dbReference>
<protein>
    <recommendedName>
        <fullName evidence="8">Alanine racemase</fullName>
        <ecNumber evidence="8">5.1.1.1</ecNumber>
    </recommendedName>
</protein>
<dbReference type="KEGG" id="mbas:ALGA_2375"/>
<evidence type="ECO:0000256" key="8">
    <source>
        <dbReference type="HAMAP-Rule" id="MF_01201"/>
    </source>
</evidence>
<dbReference type="InterPro" id="IPR009006">
    <property type="entry name" value="Ala_racemase/Decarboxylase_C"/>
</dbReference>
<dbReference type="PRINTS" id="PR00992">
    <property type="entry name" value="ALARACEMASE"/>
</dbReference>
<dbReference type="Pfam" id="PF08245">
    <property type="entry name" value="Mur_ligase_M"/>
    <property type="match status" value="1"/>
</dbReference>
<evidence type="ECO:0000256" key="7">
    <source>
        <dbReference type="ARBA" id="ARBA00023235"/>
    </source>
</evidence>
<organism evidence="12 13">
    <name type="scientific">Labilibaculum antarcticum</name>
    <dbReference type="NCBI Taxonomy" id="1717717"/>
    <lineage>
        <taxon>Bacteria</taxon>
        <taxon>Pseudomonadati</taxon>
        <taxon>Bacteroidota</taxon>
        <taxon>Bacteroidia</taxon>
        <taxon>Marinilabiliales</taxon>
        <taxon>Marinifilaceae</taxon>
        <taxon>Labilibaculum</taxon>
    </lineage>
</organism>
<feature type="domain" description="Alanine racemase C-terminal" evidence="11">
    <location>
        <begin position="698"/>
        <end position="822"/>
    </location>
</feature>
<dbReference type="GO" id="GO:0030632">
    <property type="term" value="P:D-alanine biosynthetic process"/>
    <property type="evidence" value="ECO:0007669"/>
    <property type="project" value="UniProtKB-UniRule"/>
</dbReference>
<accession>A0A1Y1CL32</accession>
<dbReference type="GO" id="GO:0016881">
    <property type="term" value="F:acid-amino acid ligase activity"/>
    <property type="evidence" value="ECO:0007669"/>
    <property type="project" value="InterPro"/>
</dbReference>
<dbReference type="PANTHER" id="PTHR43024:SF1">
    <property type="entry name" value="UDP-N-ACETYLMURAMOYL-TRIPEPTIDE--D-ALANYL-D-ALANINE LIGASE"/>
    <property type="match status" value="1"/>
</dbReference>
<evidence type="ECO:0000256" key="2">
    <source>
        <dbReference type="ARBA" id="ARBA00001933"/>
    </source>
</evidence>
<dbReference type="RefSeq" id="WP_096429543.1">
    <property type="nucleotide sequence ID" value="NZ_AP018042.1"/>
</dbReference>
<keyword evidence="3 12" id="KW-0436">Ligase</keyword>
<comment type="function">
    <text evidence="8">Catalyzes the interconversion of L-alanine and D-alanine. May also act on other amino acids.</text>
</comment>
<feature type="binding site" evidence="8 10">
    <location>
        <position position="768"/>
    </location>
    <ligand>
        <name>substrate</name>
    </ligand>
</feature>
<evidence type="ECO:0000256" key="6">
    <source>
        <dbReference type="ARBA" id="ARBA00022898"/>
    </source>
</evidence>
<dbReference type="InterPro" id="IPR013221">
    <property type="entry name" value="Mur_ligase_cen"/>
</dbReference>
<sequence>MTFAQFYTIESVASITGGVCYGKENLSIKTLSIDSRSLQLPGETLFFALVGERHDGHLYIKDLYKKGVRAFVVNNLESVDSKQFPNAAFVLVPDTLRALQNLAQNHRKNFLYPVFGITGSNGKTITKEWLYQLLNESYSIVRSPKSYNSQVGVPISVWHMNNEVNLAIFEAGISQPGEMDQLSKIIQPTFGIFTHLGDAHRENFKSEVQKLEEKIKLFSSCNSIVYCSDKKLVDESLKARYGRDKELISWSRNHAANLKIVSEEIKGSRTFIKAKYKKKSKEINLSFTDKASIDNAITCWLCLLNLNVDDKTIKEGFLKLEPVAMRLEIKEGIGDCTLINDYYNSDLDSLGIALDLMNQQQNDKRKTLILSDIFQSGYTNRQLYKAISKLLEQKKINRLIGIGEGISSQSKLFKCDASFYGSTDVFLADLNRNHFKDEIILIKGARNFHFERISNALQYKAHQTVLEVNLNAMVHNLNYFRSLLNPDTKLIVMVKAFSYGSGSTEIANLLQHHRVDYLAVAIADEGVELRNAGITIPIIVMNPEYHSFDTMIEYSLEPEIYNQAICLEFEKALKRNGVRNYPIHIKLDTGMNRLGFVQKDMDTLLSVIVKNNHFFISSVFSHLAGADEQQHNDFTAQQINLFTKWSDQILSQFPYHIDRHILNSAGIERFPQAQFDMVRLGIGLYGISCVHQEKLMNVSSLKTAISQIKEVSKENTVGYGRKGHLQSDARIGVIPIGYADGFNRKLGNGLGKVLVNGQAAPVVGNICMDMSMIDLTNTDAKEGDLVQIFGDDYPVSILAEQLDTIPYEILTTISRRVKRVYFQG</sequence>
<name>A0A1Y1CL32_9BACT</name>
<keyword evidence="7 8" id="KW-0413">Isomerase</keyword>
<dbReference type="Gene3D" id="3.90.190.20">
    <property type="entry name" value="Mur ligase, C-terminal domain"/>
    <property type="match status" value="1"/>
</dbReference>
<evidence type="ECO:0000256" key="1">
    <source>
        <dbReference type="ARBA" id="ARBA00000316"/>
    </source>
</evidence>
<dbReference type="Pfam" id="PF01225">
    <property type="entry name" value="Mur_ligase"/>
    <property type="match status" value="1"/>
</dbReference>
<dbReference type="Gene3D" id="3.20.20.10">
    <property type="entry name" value="Alanine racemase"/>
    <property type="match status" value="1"/>
</dbReference>
<evidence type="ECO:0000256" key="4">
    <source>
        <dbReference type="ARBA" id="ARBA00022741"/>
    </source>
</evidence>
<evidence type="ECO:0000313" key="13">
    <source>
        <dbReference type="Proteomes" id="UP000218267"/>
    </source>
</evidence>
<evidence type="ECO:0000313" key="12">
    <source>
        <dbReference type="EMBL" id="BAX80702.1"/>
    </source>
</evidence>
<dbReference type="Gene3D" id="2.40.37.10">
    <property type="entry name" value="Lyase, Ornithine Decarboxylase, Chain A, domain 1"/>
    <property type="match status" value="1"/>
</dbReference>
<feature type="binding site" evidence="8 10">
    <location>
        <position position="593"/>
    </location>
    <ligand>
        <name>substrate</name>
    </ligand>
</feature>
<dbReference type="InterPro" id="IPR051046">
    <property type="entry name" value="MurCDEF_CellWall_CoF430Synth"/>
</dbReference>
<dbReference type="EC" id="5.1.1.1" evidence="8"/>
<dbReference type="SUPFAM" id="SSF53623">
    <property type="entry name" value="MurD-like peptide ligases, catalytic domain"/>
    <property type="match status" value="1"/>
</dbReference>
<dbReference type="InterPro" id="IPR036615">
    <property type="entry name" value="Mur_ligase_C_dom_sf"/>
</dbReference>
<dbReference type="OrthoDB" id="9801978at2"/>
<evidence type="ECO:0000256" key="3">
    <source>
        <dbReference type="ARBA" id="ARBA00022598"/>
    </source>
</evidence>
<dbReference type="Gene3D" id="3.40.1390.10">
    <property type="entry name" value="MurE/MurF, N-terminal domain"/>
    <property type="match status" value="1"/>
</dbReference>
<comment type="cofactor">
    <cofactor evidence="2 8 9">
        <name>pyridoxal 5'-phosphate</name>
        <dbReference type="ChEBI" id="CHEBI:597326"/>
    </cofactor>
</comment>
<dbReference type="SUPFAM" id="SSF51419">
    <property type="entry name" value="PLP-binding barrel"/>
    <property type="match status" value="1"/>
</dbReference>
<dbReference type="HAMAP" id="MF_01201">
    <property type="entry name" value="Ala_racemase"/>
    <property type="match status" value="1"/>
</dbReference>
<dbReference type="NCBIfam" id="NF008897">
    <property type="entry name" value="PRK11930.1"/>
    <property type="match status" value="1"/>
</dbReference>
<dbReference type="CDD" id="cd00430">
    <property type="entry name" value="PLPDE_III_AR"/>
    <property type="match status" value="1"/>
</dbReference>
<dbReference type="Pfam" id="PF00842">
    <property type="entry name" value="Ala_racemase_C"/>
    <property type="match status" value="1"/>
</dbReference>
<evidence type="ECO:0000256" key="5">
    <source>
        <dbReference type="ARBA" id="ARBA00022840"/>
    </source>
</evidence>
<dbReference type="InterPro" id="IPR001608">
    <property type="entry name" value="Ala_racemase_N"/>
</dbReference>
<comment type="similarity">
    <text evidence="8">Belongs to the alanine racemase family.</text>
</comment>
<feature type="active site" description="Proton acceptor; specific for L-alanine" evidence="8">
    <location>
        <position position="719"/>
    </location>
</feature>
<keyword evidence="5" id="KW-0067">ATP-binding</keyword>
<dbReference type="InterPro" id="IPR000713">
    <property type="entry name" value="Mur_ligase_N"/>
</dbReference>
<dbReference type="NCBIfam" id="TIGR00492">
    <property type="entry name" value="alr"/>
    <property type="match status" value="1"/>
</dbReference>
<dbReference type="InterPro" id="IPR000821">
    <property type="entry name" value="Ala_racemase"/>
</dbReference>
<keyword evidence="6 8" id="KW-0663">Pyridoxal phosphate</keyword>
<dbReference type="Pfam" id="PF01168">
    <property type="entry name" value="Ala_racemase_N"/>
    <property type="match status" value="1"/>
</dbReference>
<dbReference type="PANTHER" id="PTHR43024">
    <property type="entry name" value="UDP-N-ACETYLMURAMOYL-TRIPEPTIDE--D-ALANYL-D-ALANINE LIGASE"/>
    <property type="match status" value="1"/>
</dbReference>
<feature type="modified residue" description="N6-(pyridoxal phosphate)lysine" evidence="8 9">
    <location>
        <position position="495"/>
    </location>
</feature>